<dbReference type="OrthoDB" id="4457696at2"/>
<reference evidence="2 3" key="1">
    <citation type="submission" date="2019-04" db="EMBL/GenBank/DDBJ databases">
        <authorList>
            <person name="Jiang L."/>
        </authorList>
    </citation>
    <scope>NUCLEOTIDE SEQUENCE [LARGE SCALE GENOMIC DNA]</scope>
    <source>
        <strain evidence="2 3">YIM 131853</strain>
    </source>
</reference>
<evidence type="ECO:0000313" key="2">
    <source>
        <dbReference type="EMBL" id="THG28503.1"/>
    </source>
</evidence>
<accession>A0A4S4FEF4</accession>
<name>A0A4S4FEF4_9MICO</name>
<evidence type="ECO:0000256" key="1">
    <source>
        <dbReference type="SAM" id="SignalP"/>
    </source>
</evidence>
<keyword evidence="3" id="KW-1185">Reference proteome</keyword>
<proteinExistence type="predicted"/>
<feature type="signal peptide" evidence="1">
    <location>
        <begin position="1"/>
        <end position="30"/>
    </location>
</feature>
<evidence type="ECO:0008006" key="4">
    <source>
        <dbReference type="Google" id="ProtNLM"/>
    </source>
</evidence>
<dbReference type="Proteomes" id="UP000309133">
    <property type="component" value="Unassembled WGS sequence"/>
</dbReference>
<comment type="caution">
    <text evidence="2">The sequence shown here is derived from an EMBL/GenBank/DDBJ whole genome shotgun (WGS) entry which is preliminary data.</text>
</comment>
<sequence>MTLRPGARRLGIVLACVVGITAALTGCSSAGPNTPTGEVVSAVDCLAPNMRYFADYTVTPTPSPDPAHLPAPEAGRTPPGFVPASAVLCSGDVVDGSFSVTERHLSGPMSELRAALAVRSDAPTSGACSADYEIVPELWIVDSSGDSVRMAWPVDGCGKTKPATQEALDRLDVSQTIVHTLS</sequence>
<dbReference type="EMBL" id="SSSM01000006">
    <property type="protein sequence ID" value="THG28503.1"/>
    <property type="molecule type" value="Genomic_DNA"/>
</dbReference>
<dbReference type="PROSITE" id="PS51257">
    <property type="entry name" value="PROKAR_LIPOPROTEIN"/>
    <property type="match status" value="1"/>
</dbReference>
<evidence type="ECO:0000313" key="3">
    <source>
        <dbReference type="Proteomes" id="UP000309133"/>
    </source>
</evidence>
<keyword evidence="1" id="KW-0732">Signal</keyword>
<protein>
    <recommendedName>
        <fullName evidence="4">DUF3558 domain-containing protein</fullName>
    </recommendedName>
</protein>
<dbReference type="AlphaFoldDB" id="A0A4S4FEF4"/>
<feature type="chain" id="PRO_5020201548" description="DUF3558 domain-containing protein" evidence="1">
    <location>
        <begin position="31"/>
        <end position="182"/>
    </location>
</feature>
<gene>
    <name evidence="2" type="ORF">E6C64_16910</name>
</gene>
<organism evidence="2 3">
    <name type="scientific">Naasia lichenicola</name>
    <dbReference type="NCBI Taxonomy" id="2565933"/>
    <lineage>
        <taxon>Bacteria</taxon>
        <taxon>Bacillati</taxon>
        <taxon>Actinomycetota</taxon>
        <taxon>Actinomycetes</taxon>
        <taxon>Micrococcales</taxon>
        <taxon>Microbacteriaceae</taxon>
        <taxon>Naasia</taxon>
    </lineage>
</organism>
<dbReference type="RefSeq" id="WP_136428863.1">
    <property type="nucleotide sequence ID" value="NZ_SSSM01000006.1"/>
</dbReference>